<dbReference type="HOGENOM" id="CLU_137728_0_0_0"/>
<gene>
    <name evidence="10" type="ordered locus">AciX9_1406</name>
</gene>
<dbReference type="Gene3D" id="3.40.50.1010">
    <property type="entry name" value="5'-nuclease"/>
    <property type="match status" value="1"/>
</dbReference>
<evidence type="ECO:0000256" key="7">
    <source>
        <dbReference type="ARBA" id="ARBA00038093"/>
    </source>
</evidence>
<name>E8WW81_GRATM</name>
<keyword evidence="3" id="KW-0540">Nuclease</keyword>
<accession>E8WW81</accession>
<keyword evidence="4" id="KW-0479">Metal-binding</keyword>
<evidence type="ECO:0000256" key="5">
    <source>
        <dbReference type="ARBA" id="ARBA00022801"/>
    </source>
</evidence>
<dbReference type="AlphaFoldDB" id="E8WW81"/>
<dbReference type="GO" id="GO:0004518">
    <property type="term" value="F:nuclease activity"/>
    <property type="evidence" value="ECO:0007669"/>
    <property type="project" value="UniProtKB-KW"/>
</dbReference>
<dbReference type="PaxDb" id="1198114-AciX9_1406"/>
<feature type="domain" description="PIN" evidence="9">
    <location>
        <begin position="4"/>
        <end position="120"/>
    </location>
</feature>
<dbReference type="GO" id="GO:0046872">
    <property type="term" value="F:metal ion binding"/>
    <property type="evidence" value="ECO:0007669"/>
    <property type="project" value="UniProtKB-KW"/>
</dbReference>
<evidence type="ECO:0000256" key="4">
    <source>
        <dbReference type="ARBA" id="ARBA00022723"/>
    </source>
</evidence>
<evidence type="ECO:0000256" key="2">
    <source>
        <dbReference type="ARBA" id="ARBA00022649"/>
    </source>
</evidence>
<evidence type="ECO:0000256" key="6">
    <source>
        <dbReference type="ARBA" id="ARBA00022842"/>
    </source>
</evidence>
<proteinExistence type="inferred from homology"/>
<dbReference type="Proteomes" id="UP000000343">
    <property type="component" value="Chromosome"/>
</dbReference>
<evidence type="ECO:0000313" key="10">
    <source>
        <dbReference type="EMBL" id="ADW68464.1"/>
    </source>
</evidence>
<dbReference type="InterPro" id="IPR029060">
    <property type="entry name" value="PIN-like_dom_sf"/>
</dbReference>
<evidence type="ECO:0000259" key="9">
    <source>
        <dbReference type="Pfam" id="PF01850"/>
    </source>
</evidence>
<dbReference type="PANTHER" id="PTHR33653:SF1">
    <property type="entry name" value="RIBONUCLEASE VAPC2"/>
    <property type="match status" value="1"/>
</dbReference>
<evidence type="ECO:0000256" key="3">
    <source>
        <dbReference type="ARBA" id="ARBA00022722"/>
    </source>
</evidence>
<keyword evidence="8" id="KW-0472">Membrane</keyword>
<evidence type="ECO:0000256" key="1">
    <source>
        <dbReference type="ARBA" id="ARBA00001946"/>
    </source>
</evidence>
<dbReference type="EMBL" id="CP002480">
    <property type="protein sequence ID" value="ADW68464.1"/>
    <property type="molecule type" value="Genomic_DNA"/>
</dbReference>
<dbReference type="PANTHER" id="PTHR33653">
    <property type="entry name" value="RIBONUCLEASE VAPC2"/>
    <property type="match status" value="1"/>
</dbReference>
<keyword evidence="6" id="KW-0460">Magnesium</keyword>
<dbReference type="GO" id="GO:0016787">
    <property type="term" value="F:hydrolase activity"/>
    <property type="evidence" value="ECO:0007669"/>
    <property type="project" value="UniProtKB-KW"/>
</dbReference>
<keyword evidence="5" id="KW-0378">Hydrolase</keyword>
<dbReference type="InterPro" id="IPR002716">
    <property type="entry name" value="PIN_dom"/>
</dbReference>
<comment type="cofactor">
    <cofactor evidence="1">
        <name>Mg(2+)</name>
        <dbReference type="ChEBI" id="CHEBI:18420"/>
    </cofactor>
</comment>
<evidence type="ECO:0000313" key="11">
    <source>
        <dbReference type="Proteomes" id="UP000000343"/>
    </source>
</evidence>
<feature type="transmembrane region" description="Helical" evidence="8">
    <location>
        <begin position="28"/>
        <end position="47"/>
    </location>
</feature>
<sequence>MRTVVDTNVLLSAIIYSELGSASATNSLVIAAAFGTLTTSAICYAELARRFSNRRNLDALLEQFECAVRGVDESTAFLAGRLFEQYRERGGSRERILADFLIAADAILNADRLLTRDHRFFGTSFDGLVAVAPEDL</sequence>
<keyword evidence="2" id="KW-1277">Toxin-antitoxin system</keyword>
<dbReference type="RefSeq" id="WP_013579786.1">
    <property type="nucleotide sequence ID" value="NC_015064.1"/>
</dbReference>
<dbReference type="OrthoDB" id="9800524at2"/>
<keyword evidence="8" id="KW-0812">Transmembrane</keyword>
<dbReference type="STRING" id="1198114.AciX9_1406"/>
<protein>
    <submittedName>
        <fullName evidence="10">PilT protein domain protein</fullName>
    </submittedName>
</protein>
<evidence type="ECO:0000256" key="8">
    <source>
        <dbReference type="SAM" id="Phobius"/>
    </source>
</evidence>
<dbReference type="InterPro" id="IPR050556">
    <property type="entry name" value="Type_II_TA_system_RNase"/>
</dbReference>
<reference evidence="11" key="1">
    <citation type="submission" date="2011-01" db="EMBL/GenBank/DDBJ databases">
        <title>Complete sequence of chromosome of Acidobacterium sp. MP5ACTX9.</title>
        <authorList>
            <consortium name="US DOE Joint Genome Institute"/>
            <person name="Lucas S."/>
            <person name="Copeland A."/>
            <person name="Lapidus A."/>
            <person name="Cheng J.-F."/>
            <person name="Goodwin L."/>
            <person name="Pitluck S."/>
            <person name="Teshima H."/>
            <person name="Detter J.C."/>
            <person name="Han C."/>
            <person name="Tapia R."/>
            <person name="Land M."/>
            <person name="Hauser L."/>
            <person name="Kyrpides N."/>
            <person name="Ivanova N."/>
            <person name="Ovchinnikova G."/>
            <person name="Pagani I."/>
            <person name="Rawat S.R."/>
            <person name="Mannisto M."/>
            <person name="Haggblom M.M."/>
            <person name="Woyke T."/>
        </authorList>
    </citation>
    <scope>NUCLEOTIDE SEQUENCE [LARGE SCALE GENOMIC DNA]</scope>
    <source>
        <strain evidence="11">MP5ACTX9</strain>
    </source>
</reference>
<keyword evidence="11" id="KW-1185">Reference proteome</keyword>
<keyword evidence="8" id="KW-1133">Transmembrane helix</keyword>
<dbReference type="KEGG" id="acm:AciX9_1406"/>
<dbReference type="eggNOG" id="COG1487">
    <property type="taxonomic scope" value="Bacteria"/>
</dbReference>
<organism evidence="11">
    <name type="scientific">Granulicella tundricola (strain ATCC BAA-1859 / DSM 23138 / MP5ACTX9)</name>
    <dbReference type="NCBI Taxonomy" id="1198114"/>
    <lineage>
        <taxon>Bacteria</taxon>
        <taxon>Pseudomonadati</taxon>
        <taxon>Acidobacteriota</taxon>
        <taxon>Terriglobia</taxon>
        <taxon>Terriglobales</taxon>
        <taxon>Acidobacteriaceae</taxon>
        <taxon>Granulicella</taxon>
    </lineage>
</organism>
<dbReference type="Pfam" id="PF01850">
    <property type="entry name" value="PIN"/>
    <property type="match status" value="1"/>
</dbReference>
<dbReference type="SUPFAM" id="SSF88723">
    <property type="entry name" value="PIN domain-like"/>
    <property type="match status" value="1"/>
</dbReference>
<comment type="similarity">
    <text evidence="7">Belongs to the PINc/VapC protein family.</text>
</comment>